<feature type="coiled-coil region" evidence="1">
    <location>
        <begin position="36"/>
        <end position="63"/>
    </location>
</feature>
<dbReference type="SUPFAM" id="SSF48452">
    <property type="entry name" value="TPR-like"/>
    <property type="match status" value="2"/>
</dbReference>
<dbReference type="AlphaFoldDB" id="A0AAU7U7G3"/>
<dbReference type="SMART" id="SM00267">
    <property type="entry name" value="GGDEF"/>
    <property type="match status" value="1"/>
</dbReference>
<accession>A0AAU7U7G3</accession>
<evidence type="ECO:0000256" key="1">
    <source>
        <dbReference type="SAM" id="Coils"/>
    </source>
</evidence>
<dbReference type="EMBL" id="CP158298">
    <property type="protein sequence ID" value="XBV84039.1"/>
    <property type="molecule type" value="Genomic_DNA"/>
</dbReference>
<dbReference type="InterPro" id="IPR052163">
    <property type="entry name" value="DGC-Regulatory_Protein"/>
</dbReference>
<dbReference type="NCBIfam" id="TIGR00254">
    <property type="entry name" value="GGDEF"/>
    <property type="match status" value="1"/>
</dbReference>
<dbReference type="SMART" id="SM00028">
    <property type="entry name" value="TPR"/>
    <property type="match status" value="6"/>
</dbReference>
<dbReference type="PANTHER" id="PTHR46663">
    <property type="entry name" value="DIGUANYLATE CYCLASE DGCT-RELATED"/>
    <property type="match status" value="1"/>
</dbReference>
<reference evidence="4" key="1">
    <citation type="submission" date="2024-06" db="EMBL/GenBank/DDBJ databases">
        <title>Draft Genome Sequence of Deinococcus sonorensis Type Strain KR-87, a Biofilm Producing Representative of the Genus Deinococcus.</title>
        <authorList>
            <person name="Boren L.S."/>
            <person name="Grosso R.A."/>
            <person name="Hugenberg-Cox A.N."/>
            <person name="Hill J.T.E."/>
            <person name="Albert C.M."/>
            <person name="Tuohy J.M."/>
        </authorList>
    </citation>
    <scope>NUCLEOTIDE SEQUENCE</scope>
    <source>
        <strain evidence="4">KR-87</strain>
        <plasmid evidence="4">pDson03</plasmid>
    </source>
</reference>
<evidence type="ECO:0000313" key="4">
    <source>
        <dbReference type="EMBL" id="XBV84039.1"/>
    </source>
</evidence>
<dbReference type="InterPro" id="IPR043128">
    <property type="entry name" value="Rev_trsase/Diguanyl_cyclase"/>
</dbReference>
<dbReference type="SUPFAM" id="SSF55073">
    <property type="entry name" value="Nucleotide cyclase"/>
    <property type="match status" value="1"/>
</dbReference>
<feature type="domain" description="GGDEF" evidence="3">
    <location>
        <begin position="422"/>
        <end position="555"/>
    </location>
</feature>
<evidence type="ECO:0000259" key="3">
    <source>
        <dbReference type="PROSITE" id="PS50887"/>
    </source>
</evidence>
<dbReference type="InterPro" id="IPR029787">
    <property type="entry name" value="Nucleotide_cyclase"/>
</dbReference>
<dbReference type="InterPro" id="IPR019734">
    <property type="entry name" value="TPR_rpt"/>
</dbReference>
<geneLocation type="plasmid" evidence="4">
    <name>pDson03</name>
</geneLocation>
<proteinExistence type="predicted"/>
<dbReference type="InterPro" id="IPR000160">
    <property type="entry name" value="GGDEF_dom"/>
</dbReference>
<dbReference type="InterPro" id="IPR011990">
    <property type="entry name" value="TPR-like_helical_dom_sf"/>
</dbReference>
<organism evidence="4">
    <name type="scientific">Deinococcus sonorensis KR-87</name>
    <dbReference type="NCBI Taxonomy" id="694439"/>
    <lineage>
        <taxon>Bacteria</taxon>
        <taxon>Thermotogati</taxon>
        <taxon>Deinococcota</taxon>
        <taxon>Deinococci</taxon>
        <taxon>Deinococcales</taxon>
        <taxon>Deinococcaceae</taxon>
        <taxon>Deinococcus</taxon>
    </lineage>
</organism>
<sequence>MTPYSPPLPEADPQHQLPLDVPRLLAEADHLKYVRVDDAQRLAEQARRSAEALNDERSQALALTILGGCAFYRSEYDAALTHHAQAHHLSRGRYPDIELRVTNGLSVLHHQRGDYAQAMTFALDSLQLVQALGDPAGEARVLSNMGNMHWDIQEYDRALDLHREALARLRQLPPEQWTPGVSAQVVIVQLNTAVAAYHLGQYPQTLQESDAVLAQCQALQLHQPEAIMRTYRAFTLLELGQLEAAEQECTHALSLHRAGGDRDHQAMTLIARGRVRLQRGQPDDATVDLQGALQLAQDLQLRQRESEAHRWLAEALEHQGAHQDALRHFKRFYALQRELHDLTLDRKTKILTVQARVLSLQREAALERDRRASLEQVNAELRRAEEHVRHLAYHDALTGLPNRKLLMERLEQALSRARHVPARHGVMFIDLDGFKRVNDTLGHASGDVLLQQVALRLQRMLRETDTVARMAGDEFVVFAQDTSGAGALQLVGDRIVEALRSPFSIGGTDVQVSASVGYACFPDDALTVDSLLHCADTAMYRAKRHGKNRVCRHTDVEAVVHSPRTRHGPVTAGGTDEAKSPVLTRHRPRSSGASPAIPEQPEARPWWVVGDTASTEAPPRIGGPGPVGSAFTPASVARVPSRPGEEVRQDGGQYRGVDVVRLAGQHHRRGVRHGPGQG</sequence>
<keyword evidence="4" id="KW-0808">Transferase</keyword>
<dbReference type="KEGG" id="dsc:ABOD76_04960"/>
<dbReference type="Gene3D" id="3.30.70.270">
    <property type="match status" value="1"/>
</dbReference>
<dbReference type="EC" id="2.7.7.65" evidence="4"/>
<dbReference type="PANTHER" id="PTHR46663:SF3">
    <property type="entry name" value="SLL0267 PROTEIN"/>
    <property type="match status" value="1"/>
</dbReference>
<dbReference type="GO" id="GO:0052621">
    <property type="term" value="F:diguanylate cyclase activity"/>
    <property type="evidence" value="ECO:0007669"/>
    <property type="project" value="UniProtKB-EC"/>
</dbReference>
<dbReference type="CDD" id="cd01949">
    <property type="entry name" value="GGDEF"/>
    <property type="match status" value="1"/>
</dbReference>
<keyword evidence="4" id="KW-0548">Nucleotidyltransferase</keyword>
<evidence type="ECO:0000256" key="2">
    <source>
        <dbReference type="SAM" id="MobiDB-lite"/>
    </source>
</evidence>
<dbReference type="Pfam" id="PF13424">
    <property type="entry name" value="TPR_12"/>
    <property type="match status" value="1"/>
</dbReference>
<gene>
    <name evidence="4" type="ORF">ABOD76_04960</name>
</gene>
<dbReference type="Pfam" id="PF00990">
    <property type="entry name" value="GGDEF"/>
    <property type="match status" value="1"/>
</dbReference>
<dbReference type="RefSeq" id="WP_350242013.1">
    <property type="nucleotide sequence ID" value="NZ_CP158298.1"/>
</dbReference>
<dbReference type="PROSITE" id="PS50887">
    <property type="entry name" value="GGDEF"/>
    <property type="match status" value="1"/>
</dbReference>
<name>A0AAU7U7G3_9DEIO</name>
<feature type="region of interest" description="Disordered" evidence="2">
    <location>
        <begin position="564"/>
        <end position="656"/>
    </location>
</feature>
<dbReference type="Gene3D" id="1.25.40.10">
    <property type="entry name" value="Tetratricopeptide repeat domain"/>
    <property type="match status" value="2"/>
</dbReference>
<keyword evidence="4" id="KW-0614">Plasmid</keyword>
<keyword evidence="1" id="KW-0175">Coiled coil</keyword>
<dbReference type="FunFam" id="3.30.70.270:FF:000001">
    <property type="entry name" value="Diguanylate cyclase domain protein"/>
    <property type="match status" value="1"/>
</dbReference>
<protein>
    <submittedName>
        <fullName evidence="4">Diguanylate cyclase</fullName>
        <ecNumber evidence="4">2.7.7.65</ecNumber>
    </submittedName>
</protein>